<dbReference type="SUPFAM" id="SSF58104">
    <property type="entry name" value="Methyl-accepting chemotaxis protein (MCP) signaling domain"/>
    <property type="match status" value="1"/>
</dbReference>
<proteinExistence type="inferred from homology"/>
<protein>
    <submittedName>
        <fullName evidence="5">Globin-coupled sensor protein</fullName>
    </submittedName>
</protein>
<reference evidence="5 6" key="1">
    <citation type="submission" date="2019-02" db="EMBL/GenBank/DDBJ databases">
        <title>Paenibacillus sp. nov., isolated from surface-sterilized tissue of Thalictrum simplex L.</title>
        <authorList>
            <person name="Tuo L."/>
        </authorList>
    </citation>
    <scope>NUCLEOTIDE SEQUENCE [LARGE SCALE GENOMIC DNA]</scope>
    <source>
        <strain evidence="5 6">N2SHLJ1</strain>
    </source>
</reference>
<dbReference type="Pfam" id="PF11563">
    <property type="entry name" value="Protoglobin"/>
    <property type="match status" value="1"/>
</dbReference>
<dbReference type="OrthoDB" id="266313at2"/>
<dbReference type="PROSITE" id="PS50111">
    <property type="entry name" value="CHEMOTAXIS_TRANSDUC_2"/>
    <property type="match status" value="1"/>
</dbReference>
<evidence type="ECO:0000313" key="6">
    <source>
        <dbReference type="Proteomes" id="UP000293142"/>
    </source>
</evidence>
<dbReference type="GO" id="GO:0019825">
    <property type="term" value="F:oxygen binding"/>
    <property type="evidence" value="ECO:0007669"/>
    <property type="project" value="InterPro"/>
</dbReference>
<dbReference type="GO" id="GO:0004888">
    <property type="term" value="F:transmembrane signaling receptor activity"/>
    <property type="evidence" value="ECO:0007669"/>
    <property type="project" value="InterPro"/>
</dbReference>
<evidence type="ECO:0000256" key="1">
    <source>
        <dbReference type="ARBA" id="ARBA00023224"/>
    </source>
</evidence>
<evidence type="ECO:0000256" key="2">
    <source>
        <dbReference type="ARBA" id="ARBA00029447"/>
    </source>
</evidence>
<dbReference type="PRINTS" id="PR00260">
    <property type="entry name" value="CHEMTRNSDUCR"/>
</dbReference>
<gene>
    <name evidence="5" type="ORF">EYB31_04300</name>
</gene>
<dbReference type="Gene3D" id="1.10.287.950">
    <property type="entry name" value="Methyl-accepting chemotaxis protein"/>
    <property type="match status" value="1"/>
</dbReference>
<comment type="caution">
    <text evidence="5">The sequence shown here is derived from an EMBL/GenBank/DDBJ whole genome shotgun (WGS) entry which is preliminary data.</text>
</comment>
<evidence type="ECO:0000256" key="3">
    <source>
        <dbReference type="PROSITE-ProRule" id="PRU00284"/>
    </source>
</evidence>
<evidence type="ECO:0000259" key="4">
    <source>
        <dbReference type="PROSITE" id="PS50111"/>
    </source>
</evidence>
<dbReference type="GO" id="GO:0007165">
    <property type="term" value="P:signal transduction"/>
    <property type="evidence" value="ECO:0007669"/>
    <property type="project" value="UniProtKB-KW"/>
</dbReference>
<dbReference type="InterPro" id="IPR039379">
    <property type="entry name" value="Protoglobin_sensor_dom"/>
</dbReference>
<dbReference type="RefSeq" id="WP_131012023.1">
    <property type="nucleotide sequence ID" value="NZ_SIRE01000003.1"/>
</dbReference>
<dbReference type="InterPro" id="IPR004090">
    <property type="entry name" value="Chemotax_Me-accpt_rcpt"/>
</dbReference>
<sequence>MKRWFAKLYSGTESEAARKPGAFDYGLVKMEVSGEDTVNQIRMIDLTVADLAYIRSVKPLIEQHIEEIAGTFYVKVLQVKELNSIIVGHSTVDRLISTLKKHVLEMFDGVVDESFIAKRTIIAEVHVKVGLEPKWYIGAFQNLQNAILRVLHDNVPRNEYMEISLAVTKLLNFEQQLVLEAYEKQYLGKVNAQYDKIKAEVKASIYGVSAELAALTEQTAASIQELLASSNEVNGSVQATTLNSERVQQFSHGGAAHINALEAQIATIFNKAVEMEQSLLQLESYSANISQIVQMVRELADQTNLLSLNAAIEAARAGDEGRGFSVVADEVRKLSVQTKKSIAAISSNMAGSAQLLQDAVQKVCAVKTSVENGKQIAIDTKQVFQAIVESTDHSISRIKRVESEVAMLVKSIGEISAASEKVTSSAETLHHTAVHF</sequence>
<dbReference type="EMBL" id="SIRE01000003">
    <property type="protein sequence ID" value="TBL81312.1"/>
    <property type="molecule type" value="Genomic_DNA"/>
</dbReference>
<dbReference type="GO" id="GO:0006935">
    <property type="term" value="P:chemotaxis"/>
    <property type="evidence" value="ECO:0007669"/>
    <property type="project" value="InterPro"/>
</dbReference>
<dbReference type="PANTHER" id="PTHR32089:SF118">
    <property type="entry name" value="HEME-BASED AEROTACTIC TRANSDUCER HEMAT"/>
    <property type="match status" value="1"/>
</dbReference>
<keyword evidence="6" id="KW-1185">Reference proteome</keyword>
<keyword evidence="1 3" id="KW-0807">Transducer</keyword>
<comment type="similarity">
    <text evidence="2">Belongs to the methyl-accepting chemotaxis (MCP) protein family.</text>
</comment>
<dbReference type="AlphaFoldDB" id="A0A4V2J4V1"/>
<dbReference type="GO" id="GO:0020037">
    <property type="term" value="F:heme binding"/>
    <property type="evidence" value="ECO:0007669"/>
    <property type="project" value="InterPro"/>
</dbReference>
<feature type="domain" description="Methyl-accepting transducer" evidence="4">
    <location>
        <begin position="209"/>
        <end position="430"/>
    </location>
</feature>
<dbReference type="SUPFAM" id="SSF46458">
    <property type="entry name" value="Globin-like"/>
    <property type="match status" value="1"/>
</dbReference>
<dbReference type="InterPro" id="IPR004089">
    <property type="entry name" value="MCPsignal_dom"/>
</dbReference>
<dbReference type="Gene3D" id="1.10.490.10">
    <property type="entry name" value="Globins"/>
    <property type="match status" value="1"/>
</dbReference>
<dbReference type="CDD" id="cd01068">
    <property type="entry name" value="globin_sensor"/>
    <property type="match status" value="1"/>
</dbReference>
<dbReference type="InterPro" id="IPR044398">
    <property type="entry name" value="Globin-sensor_dom"/>
</dbReference>
<dbReference type="GO" id="GO:0016020">
    <property type="term" value="C:membrane"/>
    <property type="evidence" value="ECO:0007669"/>
    <property type="project" value="InterPro"/>
</dbReference>
<organism evidence="5 6">
    <name type="scientific">Paenibacillus thalictri</name>
    <dbReference type="NCBI Taxonomy" id="2527873"/>
    <lineage>
        <taxon>Bacteria</taxon>
        <taxon>Bacillati</taxon>
        <taxon>Bacillota</taxon>
        <taxon>Bacilli</taxon>
        <taxon>Bacillales</taxon>
        <taxon>Paenibacillaceae</taxon>
        <taxon>Paenibacillus</taxon>
    </lineage>
</organism>
<dbReference type="PANTHER" id="PTHR32089">
    <property type="entry name" value="METHYL-ACCEPTING CHEMOTAXIS PROTEIN MCPB"/>
    <property type="match status" value="1"/>
</dbReference>
<evidence type="ECO:0000313" key="5">
    <source>
        <dbReference type="EMBL" id="TBL81312.1"/>
    </source>
</evidence>
<dbReference type="InterPro" id="IPR012292">
    <property type="entry name" value="Globin/Proto"/>
</dbReference>
<dbReference type="InterPro" id="IPR009050">
    <property type="entry name" value="Globin-like_sf"/>
</dbReference>
<dbReference type="Pfam" id="PF00015">
    <property type="entry name" value="MCPsignal"/>
    <property type="match status" value="1"/>
</dbReference>
<dbReference type="Proteomes" id="UP000293142">
    <property type="component" value="Unassembled WGS sequence"/>
</dbReference>
<dbReference type="SMART" id="SM00283">
    <property type="entry name" value="MA"/>
    <property type="match status" value="1"/>
</dbReference>
<accession>A0A4V2J4V1</accession>
<name>A0A4V2J4V1_9BACL</name>